<sequence length="177" mass="20467">MFPRPPMSPNFVESSTEIPQYSTQVGLEDITLDEGRQKLDSIVGVDQKASSFWLRVKENYNNYRDTLEAREISQLKSRWHKLNVKDILLNANTIYSQDVGDDFRLEHVWRLLKDEPKWTIQCNDNLLGMPSSCNEESIQQLVRPMGQKAAKRKGKAVQTSYIVDLTGIDKGFRKKMM</sequence>
<evidence type="ECO:0000313" key="1">
    <source>
        <dbReference type="EMBL" id="AES76555.1"/>
    </source>
</evidence>
<evidence type="ECO:0000313" key="2">
    <source>
        <dbReference type="EnsemblPlants" id="AES76555"/>
    </source>
</evidence>
<dbReference type="Proteomes" id="UP000002051">
    <property type="component" value="Chromosome 6"/>
</dbReference>
<organism evidence="1 3">
    <name type="scientific">Medicago truncatula</name>
    <name type="common">Barrel medic</name>
    <name type="synonym">Medicago tribuloides</name>
    <dbReference type="NCBI Taxonomy" id="3880"/>
    <lineage>
        <taxon>Eukaryota</taxon>
        <taxon>Viridiplantae</taxon>
        <taxon>Streptophyta</taxon>
        <taxon>Embryophyta</taxon>
        <taxon>Tracheophyta</taxon>
        <taxon>Spermatophyta</taxon>
        <taxon>Magnoliopsida</taxon>
        <taxon>eudicotyledons</taxon>
        <taxon>Gunneridae</taxon>
        <taxon>Pentapetalae</taxon>
        <taxon>rosids</taxon>
        <taxon>fabids</taxon>
        <taxon>Fabales</taxon>
        <taxon>Fabaceae</taxon>
        <taxon>Papilionoideae</taxon>
        <taxon>50 kb inversion clade</taxon>
        <taxon>NPAAA clade</taxon>
        <taxon>Hologalegina</taxon>
        <taxon>IRL clade</taxon>
        <taxon>Trifolieae</taxon>
        <taxon>Medicago</taxon>
    </lineage>
</organism>
<gene>
    <name evidence="1" type="ordered locus">MTR_6g081150</name>
</gene>
<dbReference type="OMA" id="INAYIIW"/>
<protein>
    <submittedName>
        <fullName evidence="1">Glutathione S-transferase theta 3, putative</fullName>
    </submittedName>
</protein>
<dbReference type="PANTHER" id="PTHR45023:SF4">
    <property type="entry name" value="GLYCINE-RICH PROTEIN-RELATED"/>
    <property type="match status" value="1"/>
</dbReference>
<keyword evidence="3" id="KW-1185">Reference proteome</keyword>
<proteinExistence type="predicted"/>
<dbReference type="EnsemblPlants" id="AES76555">
    <property type="protein sequence ID" value="AES76555"/>
    <property type="gene ID" value="MTR_6g081150"/>
</dbReference>
<dbReference type="EMBL" id="CM001222">
    <property type="protein sequence ID" value="AES76555.1"/>
    <property type="molecule type" value="Genomic_DNA"/>
</dbReference>
<reference evidence="1 3" key="2">
    <citation type="journal article" date="2014" name="BMC Genomics">
        <title>An improved genome release (version Mt4.0) for the model legume Medicago truncatula.</title>
        <authorList>
            <person name="Tang H."/>
            <person name="Krishnakumar V."/>
            <person name="Bidwell S."/>
            <person name="Rosen B."/>
            <person name="Chan A."/>
            <person name="Zhou S."/>
            <person name="Gentzbittel L."/>
            <person name="Childs K.L."/>
            <person name="Yandell M."/>
            <person name="Gundlach H."/>
            <person name="Mayer K.F."/>
            <person name="Schwartz D.C."/>
            <person name="Town C.D."/>
        </authorList>
    </citation>
    <scope>GENOME REANNOTATION</scope>
    <source>
        <strain evidence="1">A17</strain>
        <strain evidence="2 3">cv. Jemalong A17</strain>
    </source>
</reference>
<dbReference type="PANTHER" id="PTHR45023">
    <property type="match status" value="1"/>
</dbReference>
<dbReference type="PaxDb" id="3880-AES76555"/>
<accession>G7KM34</accession>
<evidence type="ECO:0000313" key="3">
    <source>
        <dbReference type="Proteomes" id="UP000002051"/>
    </source>
</evidence>
<reference evidence="2" key="3">
    <citation type="submission" date="2015-04" db="UniProtKB">
        <authorList>
            <consortium name="EnsemblPlants"/>
        </authorList>
    </citation>
    <scope>IDENTIFICATION</scope>
    <source>
        <strain evidence="2">cv. Jemalong A17</strain>
    </source>
</reference>
<name>G7KM34_MEDTR</name>
<reference evidence="1 3" key="1">
    <citation type="journal article" date="2011" name="Nature">
        <title>The Medicago genome provides insight into the evolution of rhizobial symbioses.</title>
        <authorList>
            <person name="Young N.D."/>
            <person name="Debelle F."/>
            <person name="Oldroyd G.E."/>
            <person name="Geurts R."/>
            <person name="Cannon S.B."/>
            <person name="Udvardi M.K."/>
            <person name="Benedito V.A."/>
            <person name="Mayer K.F."/>
            <person name="Gouzy J."/>
            <person name="Schoof H."/>
            <person name="Van de Peer Y."/>
            <person name="Proost S."/>
            <person name="Cook D.R."/>
            <person name="Meyers B.C."/>
            <person name="Spannagl M."/>
            <person name="Cheung F."/>
            <person name="De Mita S."/>
            <person name="Krishnakumar V."/>
            <person name="Gundlach H."/>
            <person name="Zhou S."/>
            <person name="Mudge J."/>
            <person name="Bharti A.K."/>
            <person name="Murray J.D."/>
            <person name="Naoumkina M.A."/>
            <person name="Rosen B."/>
            <person name="Silverstein K.A."/>
            <person name="Tang H."/>
            <person name="Rombauts S."/>
            <person name="Zhao P.X."/>
            <person name="Zhou P."/>
            <person name="Barbe V."/>
            <person name="Bardou P."/>
            <person name="Bechner M."/>
            <person name="Bellec A."/>
            <person name="Berger A."/>
            <person name="Berges H."/>
            <person name="Bidwell S."/>
            <person name="Bisseling T."/>
            <person name="Choisne N."/>
            <person name="Couloux A."/>
            <person name="Denny R."/>
            <person name="Deshpande S."/>
            <person name="Dai X."/>
            <person name="Doyle J.J."/>
            <person name="Dudez A.M."/>
            <person name="Farmer A.D."/>
            <person name="Fouteau S."/>
            <person name="Franken C."/>
            <person name="Gibelin C."/>
            <person name="Gish J."/>
            <person name="Goldstein S."/>
            <person name="Gonzalez A.J."/>
            <person name="Green P.J."/>
            <person name="Hallab A."/>
            <person name="Hartog M."/>
            <person name="Hua A."/>
            <person name="Humphray S.J."/>
            <person name="Jeong D.H."/>
            <person name="Jing Y."/>
            <person name="Jocker A."/>
            <person name="Kenton S.M."/>
            <person name="Kim D.J."/>
            <person name="Klee K."/>
            <person name="Lai H."/>
            <person name="Lang C."/>
            <person name="Lin S."/>
            <person name="Macmil S.L."/>
            <person name="Magdelenat G."/>
            <person name="Matthews L."/>
            <person name="McCorrison J."/>
            <person name="Monaghan E.L."/>
            <person name="Mun J.H."/>
            <person name="Najar F.Z."/>
            <person name="Nicholson C."/>
            <person name="Noirot C."/>
            <person name="O'Bleness M."/>
            <person name="Paule C.R."/>
            <person name="Poulain J."/>
            <person name="Prion F."/>
            <person name="Qin B."/>
            <person name="Qu C."/>
            <person name="Retzel E.F."/>
            <person name="Riddle C."/>
            <person name="Sallet E."/>
            <person name="Samain S."/>
            <person name="Samson N."/>
            <person name="Sanders I."/>
            <person name="Saurat O."/>
            <person name="Scarpelli C."/>
            <person name="Schiex T."/>
            <person name="Segurens B."/>
            <person name="Severin A.J."/>
            <person name="Sherrier D.J."/>
            <person name="Shi R."/>
            <person name="Sims S."/>
            <person name="Singer S.R."/>
            <person name="Sinharoy S."/>
            <person name="Sterck L."/>
            <person name="Viollet A."/>
            <person name="Wang B.B."/>
            <person name="Wang K."/>
            <person name="Wang M."/>
            <person name="Wang X."/>
            <person name="Warfsmann J."/>
            <person name="Weissenbach J."/>
            <person name="White D.D."/>
            <person name="White J.D."/>
            <person name="Wiley G.B."/>
            <person name="Wincker P."/>
            <person name="Xing Y."/>
            <person name="Yang L."/>
            <person name="Yao Z."/>
            <person name="Ying F."/>
            <person name="Zhai J."/>
            <person name="Zhou L."/>
            <person name="Zuber A."/>
            <person name="Denarie J."/>
            <person name="Dixon R.A."/>
            <person name="May G.D."/>
            <person name="Schwartz D.C."/>
            <person name="Rogers J."/>
            <person name="Quetier F."/>
            <person name="Town C.D."/>
            <person name="Roe B.A."/>
        </authorList>
    </citation>
    <scope>NUCLEOTIDE SEQUENCE [LARGE SCALE GENOMIC DNA]</scope>
    <source>
        <strain evidence="1">A17</strain>
        <strain evidence="2 3">cv. Jemalong A17</strain>
    </source>
</reference>
<dbReference type="AlphaFoldDB" id="G7KM34"/>
<dbReference type="HOGENOM" id="CLU_1520093_0_0_1"/>